<keyword evidence="3 13" id="KW-0963">Cytoplasm</keyword>
<evidence type="ECO:0000256" key="9">
    <source>
        <dbReference type="ARBA" id="ARBA00023014"/>
    </source>
</evidence>
<feature type="compositionally biased region" description="Acidic residues" evidence="15">
    <location>
        <begin position="762"/>
        <end position="772"/>
    </location>
</feature>
<feature type="compositionally biased region" description="Polar residues" evidence="15">
    <location>
        <begin position="366"/>
        <end position="379"/>
    </location>
</feature>
<evidence type="ECO:0000256" key="13">
    <source>
        <dbReference type="HAMAP-Rule" id="MF_03115"/>
    </source>
</evidence>
<dbReference type="EMBL" id="JAACJK010000113">
    <property type="protein sequence ID" value="KAF5331649.1"/>
    <property type="molecule type" value="Genomic_DNA"/>
</dbReference>
<dbReference type="GO" id="GO:0048254">
    <property type="term" value="P:snoRNA localization"/>
    <property type="evidence" value="ECO:0007669"/>
    <property type="project" value="TreeGrafter"/>
</dbReference>
<dbReference type="Pfam" id="PF16803">
    <property type="entry name" value="DRE2_N"/>
    <property type="match status" value="1"/>
</dbReference>
<evidence type="ECO:0000256" key="12">
    <source>
        <dbReference type="ARBA" id="ARBA00049654"/>
    </source>
</evidence>
<comment type="domain">
    <text evidence="13">The N-terminal domain has structural similarity with S-adenosyl-L-methionine-dependent methyltransferases, but does not bind S-adenosyl-L-methionine. It is required for correct assembly of the 2 Fe-S clusters.</text>
</comment>
<dbReference type="InterPro" id="IPR057721">
    <property type="entry name" value="BCD1_alpha/beta"/>
</dbReference>
<organism evidence="17 18">
    <name type="scientific">Ephemerocybe angulata</name>
    <dbReference type="NCBI Taxonomy" id="980116"/>
    <lineage>
        <taxon>Eukaryota</taxon>
        <taxon>Fungi</taxon>
        <taxon>Dikarya</taxon>
        <taxon>Basidiomycota</taxon>
        <taxon>Agaricomycotina</taxon>
        <taxon>Agaricomycetes</taxon>
        <taxon>Agaricomycetidae</taxon>
        <taxon>Agaricales</taxon>
        <taxon>Agaricineae</taxon>
        <taxon>Psathyrellaceae</taxon>
        <taxon>Ephemerocybe</taxon>
    </lineage>
</organism>
<dbReference type="GO" id="GO:0005634">
    <property type="term" value="C:nucleus"/>
    <property type="evidence" value="ECO:0007669"/>
    <property type="project" value="TreeGrafter"/>
</dbReference>
<comment type="similarity">
    <text evidence="13">Belongs to the anamorsin family.</text>
</comment>
<evidence type="ECO:0000256" key="15">
    <source>
        <dbReference type="SAM" id="MobiDB-lite"/>
    </source>
</evidence>
<feature type="binding site" evidence="13">
    <location>
        <position position="226"/>
    </location>
    <ligand>
        <name>[2Fe-2S] cluster</name>
        <dbReference type="ChEBI" id="CHEBI:190135"/>
    </ligand>
</feature>
<feature type="binding site" evidence="13">
    <location>
        <position position="245"/>
    </location>
    <ligand>
        <name>[2Fe-2S] cluster</name>
        <dbReference type="ChEBI" id="CHEBI:190135"/>
    </ligand>
</feature>
<dbReference type="InterPro" id="IPR051639">
    <property type="entry name" value="BCD1"/>
</dbReference>
<evidence type="ECO:0000256" key="11">
    <source>
        <dbReference type="ARBA" id="ARBA00049598"/>
    </source>
</evidence>
<comment type="cofactor">
    <cofactor evidence="13">
        <name>[2Fe-2S] cluster</name>
        <dbReference type="ChEBI" id="CHEBI:190135"/>
    </cofactor>
</comment>
<dbReference type="GO" id="GO:0051539">
    <property type="term" value="F:4 iron, 4 sulfur cluster binding"/>
    <property type="evidence" value="ECO:0007669"/>
    <property type="project" value="UniProtKB-KW"/>
</dbReference>
<dbReference type="GO" id="GO:0070761">
    <property type="term" value="C:pre-snoRNP complex"/>
    <property type="evidence" value="ECO:0007669"/>
    <property type="project" value="TreeGrafter"/>
</dbReference>
<protein>
    <recommendedName>
        <fullName evidence="16">HIT-type domain-containing protein</fullName>
    </recommendedName>
</protein>
<sequence length="847" mass="91646">MSPIAQDPSTQAQSSLKGPALVIGSLQTAQDGTYQAVITDLEATRRVDKQLLDRLVDDATTLEPSAYASVHLTLAPSDYDTLTPKLPTFLSQVLKGLTPLGTLHLLNLTSAIQTLPSELTLAGFNILSSLDAANLIAQKPAHTTGAAISLKRKPATAAASPSSPSISAPTPTSGTSIPLLRKRPTDPAKKKALWALTTADSTPSTPKIDPEVLLTAEDKARPVPTCAPVDRAAPRRKKACKNCSCGLAELEEEERRTGPVVLLDGGIEGEAKAVSREEMERLVSAAKSAPKATSSCGSCFLGDAFRCASCPYLGKCLAYLWGLSRRPPYSHPRHPRARPILPTILSTTPLKITNTNPVLPIHRHTTSTPTPSLKISLSRTNTRTPAPPCAICNTHPSKYTCPRCHTRSCSLACSKTHKAASGCSGERNKAAYVSMEEYGWGKMMDDYTFLEDVGRKVGAWGRDIVQGGYGHGAGEATGRRGMGATAMRGGRGRGGVRGGGGGGKTKRDIYKMQMEVRDIDVELLPLGMKRRKANQSGWDFKKQTGILTIEFKFHRPRDPLAPSSEPDEPPLTFLTHRNLMTKSLLSILQTLIKDRSHTSSKKGASNNQAGSNLSTNPSCPEWLQTLILPSIEDPEGFTPPHCVMSAPLDPLAIYASGMKLKKAWYKLDLDKPLAAALKNTQFVEFPTIEVWEEFNGAIVDPEGRVKQPGLEDEPPMKRRRLDKRVAKERMNGLVGGYGSDEDIEGEDGEEKRTVMSLLGEYSEGDGEDEDVDMEKGGAALALSDEEEAEKELEPAALMELFRQMKGQHWTVPDTGEEEALAWGDEDLSDADAEGEDDPDHFEGDEIE</sequence>
<feature type="compositionally biased region" description="Low complexity" evidence="15">
    <location>
        <begin position="158"/>
        <end position="178"/>
    </location>
</feature>
<dbReference type="GO" id="GO:0000492">
    <property type="term" value="P:box C/D snoRNP assembly"/>
    <property type="evidence" value="ECO:0007669"/>
    <property type="project" value="TreeGrafter"/>
</dbReference>
<dbReference type="PANTHER" id="PTHR13483">
    <property type="entry name" value="BOX C_D SNORNA PROTEIN 1-RELATED"/>
    <property type="match status" value="1"/>
</dbReference>
<feature type="short sequence motif" description="Cx2C motif 2" evidence="13">
    <location>
        <begin position="307"/>
        <end position="310"/>
    </location>
</feature>
<feature type="compositionally biased region" description="Polar residues" evidence="15">
    <location>
        <begin position="601"/>
        <end position="616"/>
    </location>
</feature>
<feature type="binding site" evidence="13">
    <location>
        <position position="310"/>
    </location>
    <ligand>
        <name>[4Fe-4S] cluster</name>
        <dbReference type="ChEBI" id="CHEBI:49883"/>
    </ligand>
</feature>
<feature type="short sequence motif" description="Cx2C motif 1" evidence="13">
    <location>
        <begin position="296"/>
        <end position="299"/>
    </location>
</feature>
<keyword evidence="5 13" id="KW-0479">Metal-binding</keyword>
<feature type="binding site" evidence="13">
    <location>
        <position position="299"/>
    </location>
    <ligand>
        <name>[4Fe-4S] cluster</name>
        <dbReference type="ChEBI" id="CHEBI:49883"/>
    </ligand>
</feature>
<dbReference type="GO" id="GO:0051537">
    <property type="term" value="F:2 iron, 2 sulfur cluster binding"/>
    <property type="evidence" value="ECO:0007669"/>
    <property type="project" value="UniProtKB-UniRule"/>
</dbReference>
<comment type="caution">
    <text evidence="17">The sequence shown here is derived from an EMBL/GenBank/DDBJ whole genome shotgun (WGS) entry which is preliminary data.</text>
</comment>
<comment type="similarity">
    <text evidence="12">Belongs to the BCD1 family.</text>
</comment>
<evidence type="ECO:0000313" key="17">
    <source>
        <dbReference type="EMBL" id="KAF5331649.1"/>
    </source>
</evidence>
<dbReference type="GO" id="GO:0016226">
    <property type="term" value="P:iron-sulfur cluster assembly"/>
    <property type="evidence" value="ECO:0007669"/>
    <property type="project" value="UniProtKB-UniRule"/>
</dbReference>
<keyword evidence="7" id="KW-0862">Zinc</keyword>
<dbReference type="Gene3D" id="3.30.60.190">
    <property type="match status" value="1"/>
</dbReference>
<keyword evidence="10 13" id="KW-0496">Mitochondrion</keyword>
<dbReference type="Proteomes" id="UP000541558">
    <property type="component" value="Unassembled WGS sequence"/>
</dbReference>
<feature type="region of interest" description="Disordered" evidence="15">
    <location>
        <begin position="158"/>
        <end position="183"/>
    </location>
</feature>
<dbReference type="SUPFAM" id="SSF144232">
    <property type="entry name" value="HIT/MYND zinc finger-like"/>
    <property type="match status" value="1"/>
</dbReference>
<name>A0A8H5FCC8_9AGAR</name>
<dbReference type="InterPro" id="IPR007529">
    <property type="entry name" value="Znf_HIT"/>
</dbReference>
<dbReference type="InterPro" id="IPR046408">
    <property type="entry name" value="CIAPIN1"/>
</dbReference>
<evidence type="ECO:0000256" key="5">
    <source>
        <dbReference type="ARBA" id="ARBA00022723"/>
    </source>
</evidence>
<feature type="binding site" evidence="13">
    <location>
        <position position="307"/>
    </location>
    <ligand>
        <name>[4Fe-4S] cluster</name>
        <dbReference type="ChEBI" id="CHEBI:49883"/>
    </ligand>
</feature>
<gene>
    <name evidence="17" type="ORF">D9611_007656</name>
</gene>
<dbReference type="InterPro" id="IPR031838">
    <property type="entry name" value="Dre2_N"/>
</dbReference>
<dbReference type="OrthoDB" id="272357at2759"/>
<keyword evidence="13" id="KW-0001">2Fe-2S</keyword>
<comment type="caution">
    <text evidence="13">Lacks conserved residue(s) required for the propagation of feature annotation.</text>
</comment>
<dbReference type="AlphaFoldDB" id="A0A8H5FCC8"/>
<feature type="binding site" evidence="13">
    <location>
        <position position="240"/>
    </location>
    <ligand>
        <name>[2Fe-2S] cluster</name>
        <dbReference type="ChEBI" id="CHEBI:190135"/>
    </ligand>
</feature>
<keyword evidence="6 14" id="KW-0863">Zinc-finger</keyword>
<feature type="binding site" evidence="13">
    <location>
        <position position="243"/>
    </location>
    <ligand>
        <name>[2Fe-2S] cluster</name>
        <dbReference type="ChEBI" id="CHEBI:190135"/>
    </ligand>
</feature>
<feature type="binding site" evidence="13">
    <location>
        <position position="296"/>
    </location>
    <ligand>
        <name>[4Fe-4S] cluster</name>
        <dbReference type="ChEBI" id="CHEBI:49883"/>
    </ligand>
</feature>
<comment type="subcellular location">
    <subcellularLocation>
        <location evidence="13">Cytoplasm</location>
    </subcellularLocation>
    <subcellularLocation>
        <location evidence="13">Mitochondrion intermembrane space</location>
    </subcellularLocation>
</comment>
<dbReference type="GO" id="GO:0009055">
    <property type="term" value="F:electron transfer activity"/>
    <property type="evidence" value="ECO:0007669"/>
    <property type="project" value="UniProtKB-UniRule"/>
</dbReference>
<keyword evidence="4" id="KW-0597">Phosphoprotein</keyword>
<dbReference type="Pfam" id="PF05093">
    <property type="entry name" value="CIAPIN1"/>
    <property type="match status" value="1"/>
</dbReference>
<dbReference type="Pfam" id="PF04438">
    <property type="entry name" value="zf-HIT"/>
    <property type="match status" value="1"/>
</dbReference>
<comment type="domain">
    <text evidence="13">The C-terminal domain binds 2 Fe-S clusters but is otherwise mostly in an intrinsically disordered conformation.</text>
</comment>
<evidence type="ECO:0000313" key="18">
    <source>
        <dbReference type="Proteomes" id="UP000541558"/>
    </source>
</evidence>
<dbReference type="CDD" id="cd23023">
    <property type="entry name" value="zf-HIT_BCD1"/>
    <property type="match status" value="1"/>
</dbReference>
<feature type="region of interest" description="Disordered" evidence="15">
    <location>
        <begin position="762"/>
        <end position="788"/>
    </location>
</feature>
<dbReference type="Pfam" id="PF25790">
    <property type="entry name" value="BCD1"/>
    <property type="match status" value="1"/>
</dbReference>
<dbReference type="PANTHER" id="PTHR13483:SF3">
    <property type="entry name" value="BOX C_D SNORNA PROTEIN 1"/>
    <property type="match status" value="1"/>
</dbReference>
<dbReference type="GO" id="GO:0000463">
    <property type="term" value="P:maturation of LSU-rRNA from tricistronic rRNA transcript (SSU-rRNA, 5.8S rRNA, LSU-rRNA)"/>
    <property type="evidence" value="ECO:0007669"/>
    <property type="project" value="TreeGrafter"/>
</dbReference>
<keyword evidence="9 13" id="KW-0411">Iron-sulfur</keyword>
<feature type="compositionally biased region" description="Gly residues" evidence="15">
    <location>
        <begin position="492"/>
        <end position="503"/>
    </location>
</feature>
<comment type="cofactor">
    <cofactor evidence="1 13">
        <name>[4Fe-4S] cluster</name>
        <dbReference type="ChEBI" id="CHEBI:49883"/>
    </cofactor>
</comment>
<feature type="region of interest" description="Disordered" evidence="15">
    <location>
        <begin position="813"/>
        <end position="847"/>
    </location>
</feature>
<feature type="region of interest" description="Disordered" evidence="15">
    <location>
        <begin position="471"/>
        <end position="505"/>
    </location>
</feature>
<evidence type="ECO:0000259" key="16">
    <source>
        <dbReference type="PROSITE" id="PS51083"/>
    </source>
</evidence>
<evidence type="ECO:0000256" key="4">
    <source>
        <dbReference type="ARBA" id="ARBA00022553"/>
    </source>
</evidence>
<feature type="domain" description="HIT-type" evidence="16">
    <location>
        <begin position="389"/>
        <end position="423"/>
    </location>
</feature>
<feature type="compositionally biased region" description="Acidic residues" evidence="15">
    <location>
        <begin position="814"/>
        <end position="839"/>
    </location>
</feature>
<dbReference type="HAMAP" id="MF_03115">
    <property type="entry name" value="Anamorsin"/>
    <property type="match status" value="1"/>
</dbReference>
<evidence type="ECO:0000256" key="8">
    <source>
        <dbReference type="ARBA" id="ARBA00023004"/>
    </source>
</evidence>
<dbReference type="GO" id="GO:0005758">
    <property type="term" value="C:mitochondrial intermembrane space"/>
    <property type="evidence" value="ECO:0007669"/>
    <property type="project" value="UniProtKB-SubCell"/>
</dbReference>
<evidence type="ECO:0000256" key="1">
    <source>
        <dbReference type="ARBA" id="ARBA00001966"/>
    </source>
</evidence>
<evidence type="ECO:0000256" key="2">
    <source>
        <dbReference type="ARBA" id="ARBA00022485"/>
    </source>
</evidence>
<accession>A0A8H5FCC8</accession>
<evidence type="ECO:0000256" key="7">
    <source>
        <dbReference type="ARBA" id="ARBA00022833"/>
    </source>
</evidence>
<dbReference type="InterPro" id="IPR007785">
    <property type="entry name" value="Anamorsin"/>
</dbReference>
<evidence type="ECO:0000256" key="14">
    <source>
        <dbReference type="PROSITE-ProRule" id="PRU00453"/>
    </source>
</evidence>
<feature type="region of interest" description="Fe-S binding site B" evidence="13">
    <location>
        <begin position="296"/>
        <end position="310"/>
    </location>
</feature>
<comment type="function">
    <text evidence="11">Required for box C/D snoRNAs accumulation involved in snoRNA processing, snoRNA transport to the nucleolus and ribosome biogenesis.</text>
</comment>
<comment type="domain">
    <text evidence="13">The twin Cx2C motifs are involved in the recognition by the mitochondrial MIA40-ERV1 disulfide relay system. The formation of 2 disulfide bonds in the Cx2C motifs through dithiol/disulfide exchange reactions effectively traps the protein in the mitochondrial intermembrane space.</text>
</comment>
<evidence type="ECO:0000256" key="10">
    <source>
        <dbReference type="ARBA" id="ARBA00023128"/>
    </source>
</evidence>
<keyword evidence="2 13" id="KW-0004">4Fe-4S</keyword>
<keyword evidence="8 13" id="KW-0408">Iron</keyword>
<keyword evidence="18" id="KW-1185">Reference proteome</keyword>
<feature type="region of interest" description="Disordered" evidence="15">
    <location>
        <begin position="355"/>
        <end position="379"/>
    </location>
</feature>
<feature type="region of interest" description="Disordered" evidence="15">
    <location>
        <begin position="596"/>
        <end position="616"/>
    </location>
</feature>
<evidence type="ECO:0000256" key="6">
    <source>
        <dbReference type="ARBA" id="ARBA00022771"/>
    </source>
</evidence>
<proteinExistence type="inferred from homology"/>
<dbReference type="PROSITE" id="PS51083">
    <property type="entry name" value="ZF_HIT"/>
    <property type="match status" value="1"/>
</dbReference>
<dbReference type="GO" id="GO:0008270">
    <property type="term" value="F:zinc ion binding"/>
    <property type="evidence" value="ECO:0007669"/>
    <property type="project" value="UniProtKB-UniRule"/>
</dbReference>
<evidence type="ECO:0000256" key="3">
    <source>
        <dbReference type="ARBA" id="ARBA00022490"/>
    </source>
</evidence>
<reference evidence="17 18" key="1">
    <citation type="journal article" date="2020" name="ISME J.">
        <title>Uncovering the hidden diversity of litter-decomposition mechanisms in mushroom-forming fungi.</title>
        <authorList>
            <person name="Floudas D."/>
            <person name="Bentzer J."/>
            <person name="Ahren D."/>
            <person name="Johansson T."/>
            <person name="Persson P."/>
            <person name="Tunlid A."/>
        </authorList>
    </citation>
    <scope>NUCLEOTIDE SEQUENCE [LARGE SCALE GENOMIC DNA]</scope>
    <source>
        <strain evidence="17 18">CBS 175.51</strain>
    </source>
</reference>